<feature type="region of interest" description="Disordered" evidence="1">
    <location>
        <begin position="30"/>
        <end position="121"/>
    </location>
</feature>
<dbReference type="RefSeq" id="XP_047769788.1">
    <property type="nucleotide sequence ID" value="XM_047913799.1"/>
</dbReference>
<feature type="compositionally biased region" description="Basic and acidic residues" evidence="1">
    <location>
        <begin position="79"/>
        <end position="90"/>
    </location>
</feature>
<dbReference type="Proteomes" id="UP000756132">
    <property type="component" value="Chromosome 14"/>
</dbReference>
<evidence type="ECO:0000313" key="2">
    <source>
        <dbReference type="EMBL" id="UJO25422.1"/>
    </source>
</evidence>
<reference evidence="2" key="2">
    <citation type="journal article" date="2022" name="Microb. Genom.">
        <title>A chromosome-scale genome assembly of the tomato pathogen Cladosporium fulvum reveals a compartmentalized genome architecture and the presence of a dispensable chromosome.</title>
        <authorList>
            <person name="Zaccaron A.Z."/>
            <person name="Chen L.H."/>
            <person name="Samaras A."/>
            <person name="Stergiopoulos I."/>
        </authorList>
    </citation>
    <scope>NUCLEOTIDE SEQUENCE</scope>
    <source>
        <strain evidence="2">Race5_Kim</strain>
    </source>
</reference>
<feature type="compositionally biased region" description="Basic and acidic residues" evidence="1">
    <location>
        <begin position="104"/>
        <end position="121"/>
    </location>
</feature>
<evidence type="ECO:0000313" key="3">
    <source>
        <dbReference type="Proteomes" id="UP000756132"/>
    </source>
</evidence>
<dbReference type="EMBL" id="CP090176">
    <property type="protein sequence ID" value="UJO25422.1"/>
    <property type="molecule type" value="Genomic_DNA"/>
</dbReference>
<protein>
    <submittedName>
        <fullName evidence="2">Uncharacterized protein</fullName>
    </submittedName>
</protein>
<organism evidence="2 3">
    <name type="scientific">Passalora fulva</name>
    <name type="common">Tomato leaf mold</name>
    <name type="synonym">Cladosporium fulvum</name>
    <dbReference type="NCBI Taxonomy" id="5499"/>
    <lineage>
        <taxon>Eukaryota</taxon>
        <taxon>Fungi</taxon>
        <taxon>Dikarya</taxon>
        <taxon>Ascomycota</taxon>
        <taxon>Pezizomycotina</taxon>
        <taxon>Dothideomycetes</taxon>
        <taxon>Dothideomycetidae</taxon>
        <taxon>Mycosphaerellales</taxon>
        <taxon>Mycosphaerellaceae</taxon>
        <taxon>Fulvia</taxon>
    </lineage>
</organism>
<accession>A0A9Q8UX52</accession>
<evidence type="ECO:0000256" key="1">
    <source>
        <dbReference type="SAM" id="MobiDB-lite"/>
    </source>
</evidence>
<name>A0A9Q8UX52_PASFU</name>
<sequence>MATKLPSEPPTAANDASIVPSAADIVDLCYTNPDHPSKRLQSGQASAGASTPSLQADFGTEASNTDSSPRPIGAQNLREVGKEQEQEQEPKQGMGGMEWPAVETVRDNEQWEMSGRCKETQ</sequence>
<proteinExistence type="predicted"/>
<keyword evidence="3" id="KW-1185">Reference proteome</keyword>
<feature type="compositionally biased region" description="Polar residues" evidence="1">
    <location>
        <begin position="39"/>
        <end position="54"/>
    </location>
</feature>
<reference evidence="2" key="1">
    <citation type="submission" date="2021-12" db="EMBL/GenBank/DDBJ databases">
        <authorList>
            <person name="Zaccaron A."/>
            <person name="Stergiopoulos I."/>
        </authorList>
    </citation>
    <scope>NUCLEOTIDE SEQUENCE</scope>
    <source>
        <strain evidence="2">Race5_Kim</strain>
    </source>
</reference>
<dbReference type="AlphaFoldDB" id="A0A9Q8UX52"/>
<dbReference type="GeneID" id="71994529"/>
<dbReference type="KEGG" id="ffu:CLAFUR5_14651"/>
<gene>
    <name evidence="2" type="ORF">CLAFUR5_14651</name>
</gene>